<protein>
    <recommendedName>
        <fullName evidence="3">DUF1579 domain-containing protein</fullName>
    </recommendedName>
</protein>
<evidence type="ECO:0000313" key="1">
    <source>
        <dbReference type="EMBL" id="GLL12964.1"/>
    </source>
</evidence>
<dbReference type="EMBL" id="BSFQ01000018">
    <property type="protein sequence ID" value="GLL12964.1"/>
    <property type="molecule type" value="Genomic_DNA"/>
</dbReference>
<gene>
    <name evidence="1" type="ORF">GCM10017577_41070</name>
</gene>
<keyword evidence="2" id="KW-1185">Reference proteome</keyword>
<accession>A0A9W6L661</accession>
<comment type="caution">
    <text evidence="1">The sequence shown here is derived from an EMBL/GenBank/DDBJ whole genome shotgun (WGS) entry which is preliminary data.</text>
</comment>
<dbReference type="AlphaFoldDB" id="A0A9W6L661"/>
<name>A0A9W6L661_9PSEU</name>
<evidence type="ECO:0008006" key="3">
    <source>
        <dbReference type="Google" id="ProtNLM"/>
    </source>
</evidence>
<dbReference type="Proteomes" id="UP001143463">
    <property type="component" value="Unassembled WGS sequence"/>
</dbReference>
<dbReference type="RefSeq" id="WP_037043052.1">
    <property type="nucleotide sequence ID" value="NZ_BAAAUZ010000006.1"/>
</dbReference>
<reference evidence="1" key="2">
    <citation type="submission" date="2023-01" db="EMBL/GenBank/DDBJ databases">
        <authorList>
            <person name="Sun Q."/>
            <person name="Evtushenko L."/>
        </authorList>
    </citation>
    <scope>NUCLEOTIDE SEQUENCE</scope>
    <source>
        <strain evidence="1">VKM Ac-1069</strain>
    </source>
</reference>
<organism evidence="1 2">
    <name type="scientific">Pseudonocardia halophobica</name>
    <dbReference type="NCBI Taxonomy" id="29401"/>
    <lineage>
        <taxon>Bacteria</taxon>
        <taxon>Bacillati</taxon>
        <taxon>Actinomycetota</taxon>
        <taxon>Actinomycetes</taxon>
        <taxon>Pseudonocardiales</taxon>
        <taxon>Pseudonocardiaceae</taxon>
        <taxon>Pseudonocardia</taxon>
    </lineage>
</organism>
<reference evidence="1" key="1">
    <citation type="journal article" date="2014" name="Int. J. Syst. Evol. Microbiol.">
        <title>Complete genome sequence of Corynebacterium casei LMG S-19264T (=DSM 44701T), isolated from a smear-ripened cheese.</title>
        <authorList>
            <consortium name="US DOE Joint Genome Institute (JGI-PGF)"/>
            <person name="Walter F."/>
            <person name="Albersmeier A."/>
            <person name="Kalinowski J."/>
            <person name="Ruckert C."/>
        </authorList>
    </citation>
    <scope>NUCLEOTIDE SEQUENCE</scope>
    <source>
        <strain evidence="1">VKM Ac-1069</strain>
    </source>
</reference>
<evidence type="ECO:0000313" key="2">
    <source>
        <dbReference type="Proteomes" id="UP001143463"/>
    </source>
</evidence>
<sequence>MDDATRTAALERLEPLVGEWAVEARFTLTPEPIRGTLTFAWELGRKFLQQRSTTSHPAAPGVLALLSVPEEGDGHEYVQHYFDSRGVVRVYRMTLRDGEWTLLRDRPDFTPLDFAQRYTGTFGDAGRTITGRWEKSHDGGATWEHDFDLAYRKLT</sequence>
<proteinExistence type="predicted"/>